<evidence type="ECO:0000313" key="3">
    <source>
        <dbReference type="Proteomes" id="UP001159363"/>
    </source>
</evidence>
<dbReference type="Pfam" id="PF03184">
    <property type="entry name" value="DDE_1"/>
    <property type="match status" value="1"/>
</dbReference>
<dbReference type="PANTHER" id="PTHR19303">
    <property type="entry name" value="TRANSPOSON"/>
    <property type="match status" value="1"/>
</dbReference>
<feature type="domain" description="DDE-1" evidence="1">
    <location>
        <begin position="27"/>
        <end position="145"/>
    </location>
</feature>
<sequence length="148" mass="16911">MPMRLPCFPTCFRMDPTLTVKGGKRNKEHLTILLCCNIDGSEKINPLTIGKSKNQRVFKGHTMLPCQYDFNKKTWITLGIFTSWVYVFISCMRCSNHSVMFFMGNCPAHPQIQNLTNVKLVLLPPNIATLQPLDQSIIKALKVYFSNK</sequence>
<evidence type="ECO:0000259" key="1">
    <source>
        <dbReference type="Pfam" id="PF03184"/>
    </source>
</evidence>
<name>A0ABQ9GIH1_9NEOP</name>
<gene>
    <name evidence="2" type="ORF">PR048_028172</name>
</gene>
<dbReference type="Proteomes" id="UP001159363">
    <property type="component" value="Chromosome 11"/>
</dbReference>
<evidence type="ECO:0000313" key="2">
    <source>
        <dbReference type="EMBL" id="KAJ8871832.1"/>
    </source>
</evidence>
<organism evidence="2 3">
    <name type="scientific">Dryococelus australis</name>
    <dbReference type="NCBI Taxonomy" id="614101"/>
    <lineage>
        <taxon>Eukaryota</taxon>
        <taxon>Metazoa</taxon>
        <taxon>Ecdysozoa</taxon>
        <taxon>Arthropoda</taxon>
        <taxon>Hexapoda</taxon>
        <taxon>Insecta</taxon>
        <taxon>Pterygota</taxon>
        <taxon>Neoptera</taxon>
        <taxon>Polyneoptera</taxon>
        <taxon>Phasmatodea</taxon>
        <taxon>Verophasmatodea</taxon>
        <taxon>Anareolatae</taxon>
        <taxon>Phasmatidae</taxon>
        <taxon>Eurycanthinae</taxon>
        <taxon>Dryococelus</taxon>
    </lineage>
</organism>
<dbReference type="InterPro" id="IPR004875">
    <property type="entry name" value="DDE_SF_endonuclease_dom"/>
</dbReference>
<dbReference type="EMBL" id="JARBHB010000012">
    <property type="protein sequence ID" value="KAJ8871832.1"/>
    <property type="molecule type" value="Genomic_DNA"/>
</dbReference>
<reference evidence="2 3" key="1">
    <citation type="submission" date="2023-02" db="EMBL/GenBank/DDBJ databases">
        <title>LHISI_Scaffold_Assembly.</title>
        <authorList>
            <person name="Stuart O.P."/>
            <person name="Cleave R."/>
            <person name="Magrath M.J.L."/>
            <person name="Mikheyev A.S."/>
        </authorList>
    </citation>
    <scope>NUCLEOTIDE SEQUENCE [LARGE SCALE GENOMIC DNA]</scope>
    <source>
        <strain evidence="2">Daus_M_001</strain>
        <tissue evidence="2">Leg muscle</tissue>
    </source>
</reference>
<keyword evidence="3" id="KW-1185">Reference proteome</keyword>
<dbReference type="PANTHER" id="PTHR19303:SF73">
    <property type="entry name" value="PROTEIN PDC2"/>
    <property type="match status" value="1"/>
</dbReference>
<accession>A0ABQ9GIH1</accession>
<protein>
    <recommendedName>
        <fullName evidence="1">DDE-1 domain-containing protein</fullName>
    </recommendedName>
</protein>
<comment type="caution">
    <text evidence="2">The sequence shown here is derived from an EMBL/GenBank/DDBJ whole genome shotgun (WGS) entry which is preliminary data.</text>
</comment>
<proteinExistence type="predicted"/>
<dbReference type="InterPro" id="IPR050863">
    <property type="entry name" value="CenT-Element_Derived"/>
</dbReference>